<evidence type="ECO:0000256" key="3">
    <source>
        <dbReference type="ARBA" id="ARBA00022722"/>
    </source>
</evidence>
<keyword evidence="7" id="KW-0234">DNA repair</keyword>
<proteinExistence type="inferred from homology"/>
<feature type="compositionally biased region" description="Basic and acidic residues" evidence="12">
    <location>
        <begin position="489"/>
        <end position="501"/>
    </location>
</feature>
<keyword evidence="4" id="KW-0227">DNA damage</keyword>
<evidence type="ECO:0000256" key="9">
    <source>
        <dbReference type="PIRSR" id="PIRSR610347-1"/>
    </source>
</evidence>
<dbReference type="Gene3D" id="3.30.870.10">
    <property type="entry name" value="Endonuclease Chain A"/>
    <property type="match status" value="4"/>
</dbReference>
<dbReference type="PANTHER" id="PTHR12415:SF0">
    <property type="entry name" value="TYROSYL-DNA PHOSPHODIESTERASE 1"/>
    <property type="match status" value="1"/>
</dbReference>
<dbReference type="InterPro" id="IPR010347">
    <property type="entry name" value="Tdp1"/>
</dbReference>
<evidence type="ECO:0000256" key="11">
    <source>
        <dbReference type="PIRSR" id="PIRSR610347-3"/>
    </source>
</evidence>
<dbReference type="GO" id="GO:0004527">
    <property type="term" value="F:exonuclease activity"/>
    <property type="evidence" value="ECO:0007669"/>
    <property type="project" value="UniProtKB-KW"/>
</dbReference>
<dbReference type="AlphaFoldDB" id="A0A151HYS7"/>
<feature type="compositionally biased region" description="Polar residues" evidence="12">
    <location>
        <begin position="504"/>
        <end position="528"/>
    </location>
</feature>
<dbReference type="GO" id="GO:0005634">
    <property type="term" value="C:nucleus"/>
    <property type="evidence" value="ECO:0007669"/>
    <property type="project" value="UniProtKB-SubCell"/>
</dbReference>
<name>A0A151HYS7_9HYME</name>
<evidence type="ECO:0000256" key="2">
    <source>
        <dbReference type="ARBA" id="ARBA00010205"/>
    </source>
</evidence>
<evidence type="ECO:0000256" key="10">
    <source>
        <dbReference type="PIRSR" id="PIRSR610347-2"/>
    </source>
</evidence>
<comment type="similarity">
    <text evidence="2">Belongs to the tyrosyl-DNA phosphodiesterase family.</text>
</comment>
<evidence type="ECO:0000256" key="5">
    <source>
        <dbReference type="ARBA" id="ARBA00022801"/>
    </source>
</evidence>
<accession>A0A151HYS7</accession>
<keyword evidence="3" id="KW-0540">Nuclease</keyword>
<dbReference type="GO" id="GO:0003690">
    <property type="term" value="F:double-stranded DNA binding"/>
    <property type="evidence" value="ECO:0007669"/>
    <property type="project" value="TreeGrafter"/>
</dbReference>
<feature type="region of interest" description="Disordered" evidence="12">
    <location>
        <begin position="479"/>
        <end position="531"/>
    </location>
</feature>
<reference evidence="13 14" key="1">
    <citation type="submission" date="2015-09" db="EMBL/GenBank/DDBJ databases">
        <title>Atta colombica WGS genome.</title>
        <authorList>
            <person name="Nygaard S."/>
            <person name="Hu H."/>
            <person name="Boomsma J."/>
            <person name="Zhang G."/>
        </authorList>
    </citation>
    <scope>NUCLEOTIDE SEQUENCE [LARGE SCALE GENOMIC DNA]</scope>
    <source>
        <strain evidence="13">Treedump-2</strain>
        <tissue evidence="13">Whole body</tissue>
    </source>
</reference>
<sequence>MSRKEVRKMAIQEMKRIGYAVMIAKSGKFAKKYASSAPYHLFFTRVENSQETHNQQFSITFSEILDRSLGEIVNSLHLTFMVDVKWLYLQYLLAGQRTNMTILCKHRTYHEELNENVTIIKVEGQRDQFSSHHANIMILQYKDGIRVIVSTAGLYSVDWENRTQGLWISPHLPYLPESAKLSDGESPTGFKKDLERYLSKYEQPALTQWIYAVQMADFSDVNVFLVASVPGIYEAVEANFWGYRKLAHVLSCYATLPDAQWPIVAQSSGVGCFGLFENWLLKDIIWCMSKETSKDSKNHPQFQFIYPSIENYKQSFDCQHLITPLSYKAENHSKQQWLESYLYQWKATRTGRDCAMPNIKSYTRISSDSKSIPWFVLTSANLSKAAWGSTKQYKGYSIGNYEAGIIFIPKFITGTTTFPVGEEKTPGTDVPVFPIPYDLPLSKYESGDSPFIDKFNEDEIFLHSFVLYIIKDLKKKIEKRHKNTKKKSREAPEDNTSDTKKTRQMSTESNDFTNNNQQNIGDSRSSLKNSEKDSNSITFGMKYFMHTYQVFDSKKLRKKARKMAIQIMKQIGYAIMVVKPGKFAMKYASSVPYHLFFTRVENSEETYNQQFSITFSEILDHSLGEIVNSLHLTFTVDVGWLYLQYMLAGQCTDMTILYKHRICPCHEELSKNITVIKVNGHEFSSHHTNIMILQYSNGIRVVVSTAALYSDDWKNRTQGLWISPHLPSLSESANPDDGESPTDFKKDLVRYLSKYEQPALTQWIRAVQMTDFSDINVFLVASVPGIHEADEADFWGQRKLAYVLSRFATLPSDAQWPIVALSSGVGCFGSKFESGLLQDITWCMSKETSKDSKNPSHFHQWKATRTGRDRAMPNIKSYTRISPDSKEIPWYLLTSANLSKAAWGSSKQYGYSIGNYEAGVVFIPKFITGTITFPIGGEEDTDIPIFPIPYDLPLSQYESGDDPFVDEFVNSLRFRRAIKK</sequence>
<feature type="site" description="Interaction with DNA" evidence="11">
    <location>
        <position position="383"/>
    </location>
</feature>
<keyword evidence="14" id="KW-1185">Reference proteome</keyword>
<evidence type="ECO:0000256" key="8">
    <source>
        <dbReference type="ARBA" id="ARBA00023242"/>
    </source>
</evidence>
<evidence type="ECO:0000256" key="1">
    <source>
        <dbReference type="ARBA" id="ARBA00004123"/>
    </source>
</evidence>
<evidence type="ECO:0000256" key="6">
    <source>
        <dbReference type="ARBA" id="ARBA00022839"/>
    </source>
</evidence>
<evidence type="ECO:0000313" key="14">
    <source>
        <dbReference type="Proteomes" id="UP000078540"/>
    </source>
</evidence>
<dbReference type="SUPFAM" id="SSF56024">
    <property type="entry name" value="Phospholipase D/nuclease"/>
    <property type="match status" value="4"/>
</dbReference>
<evidence type="ECO:0000256" key="12">
    <source>
        <dbReference type="SAM" id="MobiDB-lite"/>
    </source>
</evidence>
<organism evidence="13 14">
    <name type="scientific">Atta colombica</name>
    <dbReference type="NCBI Taxonomy" id="520822"/>
    <lineage>
        <taxon>Eukaryota</taxon>
        <taxon>Metazoa</taxon>
        <taxon>Ecdysozoa</taxon>
        <taxon>Arthropoda</taxon>
        <taxon>Hexapoda</taxon>
        <taxon>Insecta</taxon>
        <taxon>Pterygota</taxon>
        <taxon>Neoptera</taxon>
        <taxon>Endopterygota</taxon>
        <taxon>Hymenoptera</taxon>
        <taxon>Apocrita</taxon>
        <taxon>Aculeata</taxon>
        <taxon>Formicoidea</taxon>
        <taxon>Formicidae</taxon>
        <taxon>Myrmicinae</taxon>
        <taxon>Atta</taxon>
    </lineage>
</organism>
<dbReference type="GO" id="GO:0006281">
    <property type="term" value="P:DNA repair"/>
    <property type="evidence" value="ECO:0007669"/>
    <property type="project" value="UniProtKB-KW"/>
</dbReference>
<dbReference type="STRING" id="520822.A0A151HYS7"/>
<keyword evidence="5" id="KW-0378">Hydrolase</keyword>
<keyword evidence="8" id="KW-0539">Nucleus</keyword>
<protein>
    <submittedName>
        <fullName evidence="13">Putative tyrosyl-DNA phosphodiesterase</fullName>
    </submittedName>
</protein>
<dbReference type="PANTHER" id="PTHR12415">
    <property type="entry name" value="TYROSYL-DNA PHOSPHODIESTERASE 1"/>
    <property type="match status" value="1"/>
</dbReference>
<evidence type="ECO:0000256" key="7">
    <source>
        <dbReference type="ARBA" id="ARBA00023204"/>
    </source>
</evidence>
<gene>
    <name evidence="13" type="ORF">ALC53_12639</name>
</gene>
<keyword evidence="6" id="KW-0269">Exonuclease</keyword>
<comment type="subcellular location">
    <subcellularLocation>
        <location evidence="1">Nucleus</location>
    </subcellularLocation>
</comment>
<dbReference type="Pfam" id="PF06087">
    <property type="entry name" value="Tyr-DNA_phospho"/>
    <property type="match status" value="3"/>
</dbReference>
<feature type="active site" description="Nucleophile" evidence="9">
    <location>
        <position position="133"/>
    </location>
</feature>
<dbReference type="GO" id="GO:0003697">
    <property type="term" value="F:single-stranded DNA binding"/>
    <property type="evidence" value="ECO:0007669"/>
    <property type="project" value="TreeGrafter"/>
</dbReference>
<dbReference type="Proteomes" id="UP000078540">
    <property type="component" value="Unassembled WGS sequence"/>
</dbReference>
<feature type="compositionally biased region" description="Basic residues" evidence="12">
    <location>
        <begin position="479"/>
        <end position="488"/>
    </location>
</feature>
<evidence type="ECO:0000256" key="4">
    <source>
        <dbReference type="ARBA" id="ARBA00022763"/>
    </source>
</evidence>
<evidence type="ECO:0000313" key="13">
    <source>
        <dbReference type="EMBL" id="KYM76947.1"/>
    </source>
</evidence>
<dbReference type="EMBL" id="KQ976714">
    <property type="protein sequence ID" value="KYM76947.1"/>
    <property type="molecule type" value="Genomic_DNA"/>
</dbReference>
<dbReference type="GO" id="GO:0017005">
    <property type="term" value="F:3'-tyrosyl-DNA phosphodiesterase activity"/>
    <property type="evidence" value="ECO:0007669"/>
    <property type="project" value="TreeGrafter"/>
</dbReference>
<feature type="binding site" evidence="10">
    <location>
        <position position="360"/>
    </location>
    <ligand>
        <name>substrate</name>
    </ligand>
</feature>